<dbReference type="EMBL" id="RBXX01000002">
    <property type="protein sequence ID" value="RKT87412.1"/>
    <property type="molecule type" value="Genomic_DNA"/>
</dbReference>
<dbReference type="Proteomes" id="UP000270697">
    <property type="component" value="Unassembled WGS sequence"/>
</dbReference>
<dbReference type="OrthoDB" id="178899at2"/>
<dbReference type="STRING" id="455193.SAMN05421805_113125"/>
<feature type="transmembrane region" description="Helical" evidence="1">
    <location>
        <begin position="37"/>
        <end position="55"/>
    </location>
</feature>
<reference evidence="3 4" key="1">
    <citation type="submission" date="2016-10" db="EMBL/GenBank/DDBJ databases">
        <authorList>
            <person name="de Groot N.N."/>
        </authorList>
    </citation>
    <scope>NUCLEOTIDE SEQUENCE [LARGE SCALE GENOMIC DNA]</scope>
    <source>
        <strain evidence="3 4">CPCC 201259</strain>
    </source>
</reference>
<proteinExistence type="predicted"/>
<feature type="transmembrane region" description="Helical" evidence="1">
    <location>
        <begin position="76"/>
        <end position="93"/>
    </location>
</feature>
<name>A0A1I5GQ14_9PSEU</name>
<sequence length="139" mass="15147">MAAEEDADPIGTPVRLGYAVAALVIGGAWAFGWDVPLWQHALRLLVIVLVLPPIVHLARRRLRRPVTAYPPMRHLVVAKVLLVAGAVGLELLLNRWTWWAPFITAAALAATVAVGGPPWHRKLRQRAASVPRANPSGRN</sequence>
<reference evidence="2 5" key="2">
    <citation type="submission" date="2018-10" db="EMBL/GenBank/DDBJ databases">
        <title>Sequencing the genomes of 1000 actinobacteria strains.</title>
        <authorList>
            <person name="Klenk H.-P."/>
        </authorList>
    </citation>
    <scope>NUCLEOTIDE SEQUENCE [LARGE SCALE GENOMIC DNA]</scope>
    <source>
        <strain evidence="2 5">DSM 45119</strain>
    </source>
</reference>
<evidence type="ECO:0000313" key="2">
    <source>
        <dbReference type="EMBL" id="RKT87412.1"/>
    </source>
</evidence>
<gene>
    <name evidence="2" type="ORF">ATL45_5828</name>
    <name evidence="3" type="ORF">SAMN05421805_113125</name>
</gene>
<dbReference type="Proteomes" id="UP000199398">
    <property type="component" value="Unassembled WGS sequence"/>
</dbReference>
<evidence type="ECO:0000313" key="4">
    <source>
        <dbReference type="Proteomes" id="UP000199398"/>
    </source>
</evidence>
<feature type="transmembrane region" description="Helical" evidence="1">
    <location>
        <begin position="99"/>
        <end position="119"/>
    </location>
</feature>
<protein>
    <submittedName>
        <fullName evidence="3">Uncharacterized protein</fullName>
    </submittedName>
</protein>
<keyword evidence="5" id="KW-1185">Reference proteome</keyword>
<organism evidence="3 4">
    <name type="scientific">Saccharopolyspora antimicrobica</name>
    <dbReference type="NCBI Taxonomy" id="455193"/>
    <lineage>
        <taxon>Bacteria</taxon>
        <taxon>Bacillati</taxon>
        <taxon>Actinomycetota</taxon>
        <taxon>Actinomycetes</taxon>
        <taxon>Pseudonocardiales</taxon>
        <taxon>Pseudonocardiaceae</taxon>
        <taxon>Saccharopolyspora</taxon>
    </lineage>
</organism>
<dbReference type="RefSeq" id="WP_093156757.1">
    <property type="nucleotide sequence ID" value="NZ_FOUP01000013.1"/>
</dbReference>
<evidence type="ECO:0000313" key="5">
    <source>
        <dbReference type="Proteomes" id="UP000270697"/>
    </source>
</evidence>
<evidence type="ECO:0000313" key="3">
    <source>
        <dbReference type="EMBL" id="SFO38078.1"/>
    </source>
</evidence>
<dbReference type="AlphaFoldDB" id="A0A1I5GQ14"/>
<keyword evidence="1" id="KW-1133">Transmembrane helix</keyword>
<keyword evidence="1" id="KW-0812">Transmembrane</keyword>
<dbReference type="EMBL" id="FOUP01000013">
    <property type="protein sequence ID" value="SFO38078.1"/>
    <property type="molecule type" value="Genomic_DNA"/>
</dbReference>
<accession>A0A1I5GQ14</accession>
<feature type="transmembrane region" description="Helical" evidence="1">
    <location>
        <begin position="12"/>
        <end position="31"/>
    </location>
</feature>
<evidence type="ECO:0000256" key="1">
    <source>
        <dbReference type="SAM" id="Phobius"/>
    </source>
</evidence>
<keyword evidence="1" id="KW-0472">Membrane</keyword>